<dbReference type="AlphaFoldDB" id="A0A2J6S173"/>
<dbReference type="InterPro" id="IPR052895">
    <property type="entry name" value="HetReg/Transcr_Mod"/>
</dbReference>
<dbReference type="OrthoDB" id="5430496at2759"/>
<dbReference type="Pfam" id="PF26639">
    <property type="entry name" value="Het-6_barrel"/>
    <property type="match status" value="1"/>
</dbReference>
<sequence>RIFIRTWKGHIGFAPDECKDGDLVVVLAGGTVPYVIRPVPRTEGMNDKRSFYTFVGDCYIHGIMFGEAFESPDNIEREMEEIVLV</sequence>
<dbReference type="Proteomes" id="UP000235786">
    <property type="component" value="Unassembled WGS sequence"/>
</dbReference>
<gene>
    <name evidence="1" type="ORF">L207DRAFT_421070</name>
</gene>
<dbReference type="STRING" id="1149755.A0A2J6S173"/>
<protein>
    <recommendedName>
        <fullName evidence="3">Heterokaryon incompatibility domain-containing protein</fullName>
    </recommendedName>
</protein>
<accession>A0A2J6S173</accession>
<dbReference type="EMBL" id="KZ613941">
    <property type="protein sequence ID" value="PMD44505.1"/>
    <property type="molecule type" value="Genomic_DNA"/>
</dbReference>
<reference evidence="1 2" key="1">
    <citation type="submission" date="2016-04" db="EMBL/GenBank/DDBJ databases">
        <title>A degradative enzymes factory behind the ericoid mycorrhizal symbiosis.</title>
        <authorList>
            <consortium name="DOE Joint Genome Institute"/>
            <person name="Martino E."/>
            <person name="Morin E."/>
            <person name="Grelet G."/>
            <person name="Kuo A."/>
            <person name="Kohler A."/>
            <person name="Daghino S."/>
            <person name="Barry K."/>
            <person name="Choi C."/>
            <person name="Cichocki N."/>
            <person name="Clum A."/>
            <person name="Copeland A."/>
            <person name="Hainaut M."/>
            <person name="Haridas S."/>
            <person name="Labutti K."/>
            <person name="Lindquist E."/>
            <person name="Lipzen A."/>
            <person name="Khouja H.-R."/>
            <person name="Murat C."/>
            <person name="Ohm R."/>
            <person name="Olson A."/>
            <person name="Spatafora J."/>
            <person name="Veneault-Fourrey C."/>
            <person name="Henrissat B."/>
            <person name="Grigoriev I."/>
            <person name="Martin F."/>
            <person name="Perotto S."/>
        </authorList>
    </citation>
    <scope>NUCLEOTIDE SEQUENCE [LARGE SCALE GENOMIC DNA]</scope>
    <source>
        <strain evidence="1 2">F</strain>
    </source>
</reference>
<name>A0A2J6S173_HYAVF</name>
<dbReference type="PANTHER" id="PTHR24148">
    <property type="entry name" value="ANKYRIN REPEAT DOMAIN-CONTAINING PROTEIN 39 HOMOLOG-RELATED"/>
    <property type="match status" value="1"/>
</dbReference>
<feature type="non-terminal residue" evidence="1">
    <location>
        <position position="1"/>
    </location>
</feature>
<organism evidence="1 2">
    <name type="scientific">Hyaloscypha variabilis (strain UAMH 11265 / GT02V1 / F)</name>
    <name type="common">Meliniomyces variabilis</name>
    <dbReference type="NCBI Taxonomy" id="1149755"/>
    <lineage>
        <taxon>Eukaryota</taxon>
        <taxon>Fungi</taxon>
        <taxon>Dikarya</taxon>
        <taxon>Ascomycota</taxon>
        <taxon>Pezizomycotina</taxon>
        <taxon>Leotiomycetes</taxon>
        <taxon>Helotiales</taxon>
        <taxon>Hyaloscyphaceae</taxon>
        <taxon>Hyaloscypha</taxon>
        <taxon>Hyaloscypha variabilis</taxon>
    </lineage>
</organism>
<dbReference type="PANTHER" id="PTHR24148:SF73">
    <property type="entry name" value="HET DOMAIN PROTEIN (AFU_ORTHOLOGUE AFUA_8G01020)"/>
    <property type="match status" value="1"/>
</dbReference>
<keyword evidence="2" id="KW-1185">Reference proteome</keyword>
<evidence type="ECO:0000313" key="2">
    <source>
        <dbReference type="Proteomes" id="UP000235786"/>
    </source>
</evidence>
<proteinExistence type="predicted"/>
<evidence type="ECO:0008006" key="3">
    <source>
        <dbReference type="Google" id="ProtNLM"/>
    </source>
</evidence>
<evidence type="ECO:0000313" key="1">
    <source>
        <dbReference type="EMBL" id="PMD44505.1"/>
    </source>
</evidence>